<dbReference type="Proteomes" id="UP000187209">
    <property type="component" value="Unassembled WGS sequence"/>
</dbReference>
<keyword evidence="14" id="KW-1185">Reference proteome</keyword>
<sequence>MSQKHRKTSCLVSAYIFYKYFRRNSGFKKHLKDKIVFITGAASGIGKQVAILMAEEGAKVVIADIDMKKAEDLVKEILGKNFKAMAVYCDVMKVESVRKAAEVVRKMFGDPDILVNNAGIVSGKGITELTVENVERTFRVNVISHFYTIKEFLPSMLARNQGHIVTIASLAGLAGTSKQTDYSASKHAAIGLDESLRNELKSINSNVKTTCINPYYIDTGMFKGIKSLIPLLKEAYVSQRIVDAIKKEEKVVVLPKILNIVYLVRALFNVENFDRIMNLVGVNRSMETFTGRL</sequence>
<accession>A0A1R2AWD6</accession>
<dbReference type="PRINTS" id="PR00081">
    <property type="entry name" value="GDHRDH"/>
</dbReference>
<dbReference type="GO" id="GO:0016020">
    <property type="term" value="C:membrane"/>
    <property type="evidence" value="ECO:0007669"/>
    <property type="project" value="UniProtKB-SubCell"/>
</dbReference>
<dbReference type="PANTHER" id="PTHR24322">
    <property type="entry name" value="PKSB"/>
    <property type="match status" value="1"/>
</dbReference>
<keyword evidence="6" id="KW-0560">Oxidoreductase</keyword>
<comment type="caution">
    <text evidence="13">The sequence shown here is derived from an EMBL/GenBank/DDBJ whole genome shotgun (WGS) entry which is preliminary data.</text>
</comment>
<keyword evidence="3" id="KW-0812">Transmembrane</keyword>
<evidence type="ECO:0000256" key="6">
    <source>
        <dbReference type="ARBA" id="ARBA00023002"/>
    </source>
</evidence>
<evidence type="ECO:0000256" key="1">
    <source>
        <dbReference type="ARBA" id="ARBA00004141"/>
    </source>
</evidence>
<dbReference type="EMBL" id="MPUH01001273">
    <property type="protein sequence ID" value="OMJ68849.1"/>
    <property type="molecule type" value="Genomic_DNA"/>
</dbReference>
<evidence type="ECO:0000256" key="4">
    <source>
        <dbReference type="ARBA" id="ARBA00022857"/>
    </source>
</evidence>
<organism evidence="13 14">
    <name type="scientific">Stentor coeruleus</name>
    <dbReference type="NCBI Taxonomy" id="5963"/>
    <lineage>
        <taxon>Eukaryota</taxon>
        <taxon>Sar</taxon>
        <taxon>Alveolata</taxon>
        <taxon>Ciliophora</taxon>
        <taxon>Postciliodesmatophora</taxon>
        <taxon>Heterotrichea</taxon>
        <taxon>Heterotrichida</taxon>
        <taxon>Stentoridae</taxon>
        <taxon>Stentor</taxon>
    </lineage>
</organism>
<evidence type="ECO:0000313" key="14">
    <source>
        <dbReference type="Proteomes" id="UP000187209"/>
    </source>
</evidence>
<dbReference type="InterPro" id="IPR036291">
    <property type="entry name" value="NAD(P)-bd_dom_sf"/>
</dbReference>
<evidence type="ECO:0000256" key="2">
    <source>
        <dbReference type="ARBA" id="ARBA00006484"/>
    </source>
</evidence>
<evidence type="ECO:0000256" key="5">
    <source>
        <dbReference type="ARBA" id="ARBA00022989"/>
    </source>
</evidence>
<dbReference type="Pfam" id="PF00106">
    <property type="entry name" value="adh_short"/>
    <property type="match status" value="1"/>
</dbReference>
<evidence type="ECO:0000256" key="10">
    <source>
        <dbReference type="ARBA" id="ARBA00068717"/>
    </source>
</evidence>
<keyword evidence="7" id="KW-0443">Lipid metabolism</keyword>
<dbReference type="CDD" id="cd05339">
    <property type="entry name" value="17beta-HSDXI-like_SDR_c"/>
    <property type="match status" value="1"/>
</dbReference>
<keyword evidence="5" id="KW-1133">Transmembrane helix</keyword>
<protein>
    <recommendedName>
        <fullName evidence="10">Short-chain dehydrogenase/reductase 3</fullName>
    </recommendedName>
    <alternativeName>
        <fullName evidence="11">Retinal short-chain dehydrogenase/reductase 1</fullName>
    </alternativeName>
</protein>
<dbReference type="InterPro" id="IPR002347">
    <property type="entry name" value="SDR_fam"/>
</dbReference>
<evidence type="ECO:0000256" key="11">
    <source>
        <dbReference type="ARBA" id="ARBA00082544"/>
    </source>
</evidence>
<evidence type="ECO:0000313" key="13">
    <source>
        <dbReference type="EMBL" id="OMJ68849.1"/>
    </source>
</evidence>
<dbReference type="FunFam" id="3.40.50.720:FF:000131">
    <property type="entry name" value="Short-chain dehydrogenase/reductase 3"/>
    <property type="match status" value="1"/>
</dbReference>
<gene>
    <name evidence="13" type="ORF">SteCoe_33586</name>
</gene>
<comment type="subcellular location">
    <subcellularLocation>
        <location evidence="1">Membrane</location>
        <topology evidence="1">Multi-pass membrane protein</topology>
    </subcellularLocation>
</comment>
<evidence type="ECO:0000256" key="7">
    <source>
        <dbReference type="ARBA" id="ARBA00023098"/>
    </source>
</evidence>
<dbReference type="AlphaFoldDB" id="A0A1R2AWD6"/>
<evidence type="ECO:0000256" key="3">
    <source>
        <dbReference type="ARBA" id="ARBA00022692"/>
    </source>
</evidence>
<dbReference type="Gene3D" id="3.40.50.720">
    <property type="entry name" value="NAD(P)-binding Rossmann-like Domain"/>
    <property type="match status" value="1"/>
</dbReference>
<keyword evidence="8" id="KW-0472">Membrane</keyword>
<dbReference type="OrthoDB" id="311525at2759"/>
<evidence type="ECO:0000256" key="8">
    <source>
        <dbReference type="ARBA" id="ARBA00023136"/>
    </source>
</evidence>
<dbReference type="SUPFAM" id="SSF51735">
    <property type="entry name" value="NAD(P)-binding Rossmann-fold domains"/>
    <property type="match status" value="1"/>
</dbReference>
<name>A0A1R2AWD6_9CILI</name>
<proteinExistence type="inferred from homology"/>
<evidence type="ECO:0000256" key="9">
    <source>
        <dbReference type="ARBA" id="ARBA00059620"/>
    </source>
</evidence>
<comment type="similarity">
    <text evidence="2 12">Belongs to the short-chain dehydrogenases/reductases (SDR) family.</text>
</comment>
<evidence type="ECO:0000256" key="12">
    <source>
        <dbReference type="RuleBase" id="RU000363"/>
    </source>
</evidence>
<reference evidence="13 14" key="1">
    <citation type="submission" date="2016-11" db="EMBL/GenBank/DDBJ databases">
        <title>The macronuclear genome of Stentor coeruleus: a giant cell with tiny introns.</title>
        <authorList>
            <person name="Slabodnick M."/>
            <person name="Ruby J.G."/>
            <person name="Reiff S.B."/>
            <person name="Swart E.C."/>
            <person name="Gosai S."/>
            <person name="Prabakaran S."/>
            <person name="Witkowska E."/>
            <person name="Larue G.E."/>
            <person name="Fisher S."/>
            <person name="Freeman R.M."/>
            <person name="Gunawardena J."/>
            <person name="Chu W."/>
            <person name="Stover N.A."/>
            <person name="Gregory B.D."/>
            <person name="Nowacki M."/>
            <person name="Derisi J."/>
            <person name="Roy S.W."/>
            <person name="Marshall W.F."/>
            <person name="Sood P."/>
        </authorList>
    </citation>
    <scope>NUCLEOTIDE SEQUENCE [LARGE SCALE GENOMIC DNA]</scope>
    <source>
        <strain evidence="13">WM001</strain>
    </source>
</reference>
<dbReference type="PANTHER" id="PTHR24322:SF736">
    <property type="entry name" value="RETINOL DEHYDROGENASE 10"/>
    <property type="match status" value="1"/>
</dbReference>
<keyword evidence="4" id="KW-0521">NADP</keyword>
<dbReference type="PRINTS" id="PR00080">
    <property type="entry name" value="SDRFAMILY"/>
</dbReference>
<comment type="function">
    <text evidence="9">Catalyzes the reduction of all-trans-retinal to all-trans-retinol in the presence of NADPH.</text>
</comment>
<dbReference type="GO" id="GO:0052650">
    <property type="term" value="F:all-trans-retinol dehydrogenase (NADP+) activity"/>
    <property type="evidence" value="ECO:0007669"/>
    <property type="project" value="UniProtKB-ARBA"/>
</dbReference>